<protein>
    <submittedName>
        <fullName evidence="2">Uncharacterized protein</fullName>
    </submittedName>
</protein>
<dbReference type="AlphaFoldDB" id="A0A1A9WR56"/>
<evidence type="ECO:0000313" key="3">
    <source>
        <dbReference type="Proteomes" id="UP000091820"/>
    </source>
</evidence>
<proteinExistence type="predicted"/>
<dbReference type="EnsemblMetazoa" id="GBRI029131-RA">
    <property type="protein sequence ID" value="GBRI029131-PA"/>
    <property type="gene ID" value="GBRI029131"/>
</dbReference>
<organism evidence="2 3">
    <name type="scientific">Glossina brevipalpis</name>
    <dbReference type="NCBI Taxonomy" id="37001"/>
    <lineage>
        <taxon>Eukaryota</taxon>
        <taxon>Metazoa</taxon>
        <taxon>Ecdysozoa</taxon>
        <taxon>Arthropoda</taxon>
        <taxon>Hexapoda</taxon>
        <taxon>Insecta</taxon>
        <taxon>Pterygota</taxon>
        <taxon>Neoptera</taxon>
        <taxon>Endopterygota</taxon>
        <taxon>Diptera</taxon>
        <taxon>Brachycera</taxon>
        <taxon>Muscomorpha</taxon>
        <taxon>Hippoboscoidea</taxon>
        <taxon>Glossinidae</taxon>
        <taxon>Glossina</taxon>
    </lineage>
</organism>
<keyword evidence="1" id="KW-1133">Transmembrane helix</keyword>
<sequence length="262" mass="29968">MSNIRQVRFFSRLQSKSSFVGATRELETDHNLFSSQDNIGAIQYNMELAWPELQNILIFRRDTMSFTYVSAVIFILAVTTVQSILYRFLTEGTDVFKDCMERRNMLGFADIVDRSSFVVICEEDGLHADGNAVILWDVKQTDRISVRAELKKCCRGTWLQTLFTVKIADLCKDMRHTTFMTYEVWPKHIISEVVCAGKGKKENVIIIYVLLELSKARIETENGSISKKVKDSKSSSTINKLPLQVLLVAFGDLQICRQVRTD</sequence>
<keyword evidence="1" id="KW-0812">Transmembrane</keyword>
<reference evidence="2" key="2">
    <citation type="submission" date="2020-05" db="UniProtKB">
        <authorList>
            <consortium name="EnsemblMetazoa"/>
        </authorList>
    </citation>
    <scope>IDENTIFICATION</scope>
    <source>
        <strain evidence="2">IAEA</strain>
    </source>
</reference>
<accession>A0A1A9WR56</accession>
<dbReference type="VEuPathDB" id="VectorBase:GBRI029131"/>
<keyword evidence="3" id="KW-1185">Reference proteome</keyword>
<dbReference type="InterPro" id="IPR006601">
    <property type="entry name" value="Uncharacterised_DM11_DROME"/>
</dbReference>
<keyword evidence="1" id="KW-0472">Membrane</keyword>
<evidence type="ECO:0000256" key="1">
    <source>
        <dbReference type="SAM" id="Phobius"/>
    </source>
</evidence>
<dbReference type="SMART" id="SM00675">
    <property type="entry name" value="DM11"/>
    <property type="match status" value="1"/>
</dbReference>
<evidence type="ECO:0000313" key="2">
    <source>
        <dbReference type="EnsemblMetazoa" id="GBRI029131-PA"/>
    </source>
</evidence>
<feature type="transmembrane region" description="Helical" evidence="1">
    <location>
        <begin position="66"/>
        <end position="89"/>
    </location>
</feature>
<reference evidence="3" key="1">
    <citation type="submission" date="2014-03" db="EMBL/GenBank/DDBJ databases">
        <authorList>
            <person name="Aksoy S."/>
            <person name="Warren W."/>
            <person name="Wilson R.K."/>
        </authorList>
    </citation>
    <scope>NUCLEOTIDE SEQUENCE [LARGE SCALE GENOMIC DNA]</scope>
    <source>
        <strain evidence="3">IAEA</strain>
    </source>
</reference>
<name>A0A1A9WR56_9MUSC</name>
<dbReference type="Proteomes" id="UP000091820">
    <property type="component" value="Unassembled WGS sequence"/>
</dbReference>